<organism evidence="1 2">
    <name type="scientific">Streptomyces brasiliensis</name>
    <dbReference type="NCBI Taxonomy" id="1954"/>
    <lineage>
        <taxon>Bacteria</taxon>
        <taxon>Bacillati</taxon>
        <taxon>Actinomycetota</taxon>
        <taxon>Actinomycetes</taxon>
        <taxon>Kitasatosporales</taxon>
        <taxon>Streptomycetaceae</taxon>
        <taxon>Streptomyces</taxon>
    </lineage>
</organism>
<keyword evidence="2" id="KW-1185">Reference proteome</keyword>
<reference evidence="1" key="2">
    <citation type="submission" date="2020-09" db="EMBL/GenBank/DDBJ databases">
        <authorList>
            <person name="Sun Q."/>
            <person name="Ohkuma M."/>
        </authorList>
    </citation>
    <scope>NUCLEOTIDE SEQUENCE</scope>
    <source>
        <strain evidence="1">JCM 3086</strain>
    </source>
</reference>
<reference evidence="1" key="1">
    <citation type="journal article" date="2014" name="Int. J. Syst. Evol. Microbiol.">
        <title>Complete genome sequence of Corynebacterium casei LMG S-19264T (=DSM 44701T), isolated from a smear-ripened cheese.</title>
        <authorList>
            <consortium name="US DOE Joint Genome Institute (JGI-PGF)"/>
            <person name="Walter F."/>
            <person name="Albersmeier A."/>
            <person name="Kalinowski J."/>
            <person name="Ruckert C."/>
        </authorList>
    </citation>
    <scope>NUCLEOTIDE SEQUENCE</scope>
    <source>
        <strain evidence="1">JCM 3086</strain>
    </source>
</reference>
<proteinExistence type="predicted"/>
<name>A0A917LBW8_9ACTN</name>
<evidence type="ECO:0000313" key="2">
    <source>
        <dbReference type="Proteomes" id="UP000657574"/>
    </source>
</evidence>
<gene>
    <name evidence="1" type="ORF">GCM10010121_082840</name>
</gene>
<sequence>MIKNLGGVSAEDGAPVPLEQISAAVTAGDLVYSDGARQSFDPGGATRYVEGGRQTEGTWSVDESGRFCSFWPPSFRASYDLRWMVDEGRIVGLRFSDLGSGTLFEGRYQ</sequence>
<comment type="caution">
    <text evidence="1">The sequence shown here is derived from an EMBL/GenBank/DDBJ whole genome shotgun (WGS) entry which is preliminary data.</text>
</comment>
<evidence type="ECO:0000313" key="1">
    <source>
        <dbReference type="EMBL" id="GGJ59621.1"/>
    </source>
</evidence>
<dbReference type="EMBL" id="BMQA01000061">
    <property type="protein sequence ID" value="GGJ59621.1"/>
    <property type="molecule type" value="Genomic_DNA"/>
</dbReference>
<dbReference type="AlphaFoldDB" id="A0A917LBW8"/>
<dbReference type="Proteomes" id="UP000657574">
    <property type="component" value="Unassembled WGS sequence"/>
</dbReference>
<dbReference type="RefSeq" id="WP_189316493.1">
    <property type="nucleotide sequence ID" value="NZ_BMQA01000061.1"/>
</dbReference>
<protein>
    <submittedName>
        <fullName evidence="1">Uncharacterized protein</fullName>
    </submittedName>
</protein>
<accession>A0A917LBW8</accession>